<dbReference type="PANTHER" id="PTHR42991">
    <property type="entry name" value="ALDEHYDE DEHYDROGENASE"/>
    <property type="match status" value="1"/>
</dbReference>
<dbReference type="PROSITE" id="PS00687">
    <property type="entry name" value="ALDEHYDE_DEHYDR_GLU"/>
    <property type="match status" value="1"/>
</dbReference>
<accession>A0A2S5KWX8</accession>
<evidence type="ECO:0000256" key="3">
    <source>
        <dbReference type="PROSITE-ProRule" id="PRU10007"/>
    </source>
</evidence>
<dbReference type="Pfam" id="PF00171">
    <property type="entry name" value="Aldedh"/>
    <property type="match status" value="1"/>
</dbReference>
<dbReference type="FunFam" id="3.40.605.10:FF:000020">
    <property type="entry name" value="Aldehyde dehydrogenase"/>
    <property type="match status" value="1"/>
</dbReference>
<dbReference type="EMBL" id="PRLP01000001">
    <property type="protein sequence ID" value="PPC79364.1"/>
    <property type="molecule type" value="Genomic_DNA"/>
</dbReference>
<dbReference type="OrthoDB" id="5288040at2"/>
<dbReference type="CDD" id="cd07147">
    <property type="entry name" value="ALDH_F21_RNP123"/>
    <property type="match status" value="1"/>
</dbReference>
<evidence type="ECO:0000256" key="1">
    <source>
        <dbReference type="ARBA" id="ARBA00009986"/>
    </source>
</evidence>
<comment type="caution">
    <text evidence="6">The sequence shown here is derived from an EMBL/GenBank/DDBJ whole genome shotgun (WGS) entry which is preliminary data.</text>
</comment>
<dbReference type="InterPro" id="IPR029510">
    <property type="entry name" value="Ald_DH_CS_GLU"/>
</dbReference>
<dbReference type="InterPro" id="IPR015590">
    <property type="entry name" value="Aldehyde_DH_dom"/>
</dbReference>
<protein>
    <submittedName>
        <fullName evidence="6">Aldehyde dehydrogenase</fullName>
    </submittedName>
</protein>
<sequence>MQTTYPYYLANRAEQPNTDLAVTDKFSGEVVTRVAMADTAAIDRAIAAAVKAAPAMARLPSYKRQDILNHCVKRFQERFEELAQALCLEAGKPIKDARGEVTRLIDTFRIAAEEAVRIYGEVMPLDISPRAQGYRGMTRRVPIGPCSFISPFNFPLNLAAHKVAPAIAAGCPFILKPASLTPVGALIIGEVLAETDLPEGAFSVLPCHRDGADLFTTDDRLKLLSFTGSPDVGWALKARAGKKKVVLELGGNAACVVDEGTQVDDAVARIVFGAYYQSGQSCISVQRIIVHSSLYAEVRDKLTAAVKALPMGDPRLEQTFIGPMISEKEAIRLHTWINEAVEGGARILAGGDRQGAMLQATLLENVSKDSNLYRQEAFGPVAILSSFDDFEQALAEVNDSDFGLQAGIFTRDLYKAQQAWDELEVGGVVIGDVPSWRVDHMPYGGVKDSGLGREGIRFAIEDMTEIRMLITRQVPNS</sequence>
<reference evidence="6 7" key="1">
    <citation type="submission" date="2018-02" db="EMBL/GenBank/DDBJ databases">
        <title>novel marine gammaproteobacteria from coastal saline agro ecosystem.</title>
        <authorList>
            <person name="Krishnan R."/>
            <person name="Ramesh Kumar N."/>
        </authorList>
    </citation>
    <scope>NUCLEOTIDE SEQUENCE [LARGE SCALE GENOMIC DNA]</scope>
    <source>
        <strain evidence="6 7">228</strain>
    </source>
</reference>
<evidence type="ECO:0000259" key="5">
    <source>
        <dbReference type="Pfam" id="PF00171"/>
    </source>
</evidence>
<comment type="similarity">
    <text evidence="1 4">Belongs to the aldehyde dehydrogenase family.</text>
</comment>
<dbReference type="InterPro" id="IPR051020">
    <property type="entry name" value="ALDH-related_metabolic_enz"/>
</dbReference>
<evidence type="ECO:0000313" key="7">
    <source>
        <dbReference type="Proteomes" id="UP000238196"/>
    </source>
</evidence>
<evidence type="ECO:0000256" key="4">
    <source>
        <dbReference type="RuleBase" id="RU003345"/>
    </source>
</evidence>
<dbReference type="PANTHER" id="PTHR42991:SF1">
    <property type="entry name" value="ALDEHYDE DEHYDROGENASE"/>
    <property type="match status" value="1"/>
</dbReference>
<feature type="active site" evidence="3">
    <location>
        <position position="248"/>
    </location>
</feature>
<keyword evidence="2 4" id="KW-0560">Oxidoreductase</keyword>
<dbReference type="Gene3D" id="3.40.605.10">
    <property type="entry name" value="Aldehyde Dehydrogenase, Chain A, domain 1"/>
    <property type="match status" value="1"/>
</dbReference>
<dbReference type="GO" id="GO:0008911">
    <property type="term" value="F:lactaldehyde dehydrogenase (NAD+) activity"/>
    <property type="evidence" value="ECO:0007669"/>
    <property type="project" value="TreeGrafter"/>
</dbReference>
<gene>
    <name evidence="6" type="ORF">C4K68_00140</name>
</gene>
<dbReference type="Proteomes" id="UP000238196">
    <property type="component" value="Unassembled WGS sequence"/>
</dbReference>
<dbReference type="InterPro" id="IPR016162">
    <property type="entry name" value="Ald_DH_N"/>
</dbReference>
<dbReference type="InterPro" id="IPR016161">
    <property type="entry name" value="Ald_DH/histidinol_DH"/>
</dbReference>
<dbReference type="SUPFAM" id="SSF53720">
    <property type="entry name" value="ALDH-like"/>
    <property type="match status" value="1"/>
</dbReference>
<dbReference type="AlphaFoldDB" id="A0A2S5KWX8"/>
<evidence type="ECO:0000256" key="2">
    <source>
        <dbReference type="ARBA" id="ARBA00023002"/>
    </source>
</evidence>
<name>A0A2S5KWX8_9PROT</name>
<organism evidence="6 7">
    <name type="scientific">Proteobacteria bacterium 228</name>
    <dbReference type="NCBI Taxonomy" id="2083153"/>
    <lineage>
        <taxon>Bacteria</taxon>
        <taxon>Pseudomonadati</taxon>
        <taxon>Pseudomonadota</taxon>
    </lineage>
</organism>
<evidence type="ECO:0000313" key="6">
    <source>
        <dbReference type="EMBL" id="PPC79364.1"/>
    </source>
</evidence>
<dbReference type="InterPro" id="IPR016163">
    <property type="entry name" value="Ald_DH_C"/>
</dbReference>
<feature type="domain" description="Aldehyde dehydrogenase" evidence="5">
    <location>
        <begin position="17"/>
        <end position="468"/>
    </location>
</feature>
<dbReference type="Gene3D" id="3.40.309.10">
    <property type="entry name" value="Aldehyde Dehydrogenase, Chain A, domain 2"/>
    <property type="match status" value="1"/>
</dbReference>
<proteinExistence type="inferred from homology"/>